<dbReference type="EMBL" id="DTFV01000031">
    <property type="protein sequence ID" value="HGI29998.1"/>
    <property type="molecule type" value="Genomic_DNA"/>
</dbReference>
<keyword evidence="4 9" id="KW-0812">Transmembrane</keyword>
<evidence type="ECO:0000256" key="8">
    <source>
        <dbReference type="PROSITE-ProRule" id="PRU00703"/>
    </source>
</evidence>
<feature type="transmembrane region" description="Helical" evidence="9">
    <location>
        <begin position="426"/>
        <end position="448"/>
    </location>
</feature>
<dbReference type="SMART" id="SM00924">
    <property type="entry name" value="MgtE_N"/>
    <property type="match status" value="1"/>
</dbReference>
<dbReference type="Gene3D" id="1.10.357.20">
    <property type="entry name" value="SLC41 divalent cation transporters, integral membrane domain"/>
    <property type="match status" value="1"/>
</dbReference>
<comment type="caution">
    <text evidence="11">The sequence shown here is derived from an EMBL/GenBank/DDBJ whole genome shotgun (WGS) entry which is preliminary data.</text>
</comment>
<evidence type="ECO:0000256" key="1">
    <source>
        <dbReference type="ARBA" id="ARBA00004141"/>
    </source>
</evidence>
<dbReference type="GO" id="GO:0046872">
    <property type="term" value="F:metal ion binding"/>
    <property type="evidence" value="ECO:0007669"/>
    <property type="project" value="UniProtKB-KW"/>
</dbReference>
<keyword evidence="9" id="KW-1003">Cell membrane</keyword>
<dbReference type="InterPro" id="IPR046342">
    <property type="entry name" value="CBS_dom_sf"/>
</dbReference>
<evidence type="ECO:0000256" key="4">
    <source>
        <dbReference type="ARBA" id="ARBA00022692"/>
    </source>
</evidence>
<dbReference type="InterPro" id="IPR036739">
    <property type="entry name" value="SLC41_membr_dom_sf"/>
</dbReference>
<sequence>MDIEVVRQDFLPLVERIAGLLEEGRYNEVKQEVNTLHPADIAEIMGLLDSEKQVLLFRLLKKDLAIAVFEQLDFEHQENLLRHFTDAKVAEILNQMSPDDRMELFDELPAKVVKKLLNLLEPPQRDIAASMLGYPENSAGRIMNPRVVDFKEYYTVEQALKRFRRLNPPEELSYTAYVTDAERHLLGSVTLRDLVLADPEDRIGDIMNREVISVSTDDDQEKVAQIIQKYDLLAVPVVDREGRLVGAVTVDDAIDIIEAEATEDIHRLAAIRTTEDEYLHASFFRRIKNRFIWLAVLLVLGTVTSFVIQGFSEVIQTIVALSFFIPMLIDTGGNVGSQSTTVVVRGLAIGELEGRALWKVVLSETIIGGILGVLLGGIGILRVLFLRESPLIGLIVGCSIFAIVFISNLIGVFLPVLFKKMRLDPAIAATPVITTIVDIVGVIIYFRIAQVFLRL</sequence>
<keyword evidence="9" id="KW-0479">Metal-binding</keyword>
<dbReference type="PANTHER" id="PTHR43773:SF1">
    <property type="entry name" value="MAGNESIUM TRANSPORTER MGTE"/>
    <property type="match status" value="1"/>
</dbReference>
<gene>
    <name evidence="11" type="primary">mgtE</name>
    <name evidence="11" type="ORF">ENV30_01605</name>
</gene>
<dbReference type="Pfam" id="PF00571">
    <property type="entry name" value="CBS"/>
    <property type="match status" value="2"/>
</dbReference>
<comment type="subcellular location">
    <subcellularLocation>
        <location evidence="9">Cell membrane</location>
        <topology evidence="9">Multi-pass membrane protein</topology>
    </subcellularLocation>
    <subcellularLocation>
        <location evidence="1">Membrane</location>
        <topology evidence="1">Multi-pass membrane protein</topology>
    </subcellularLocation>
</comment>
<reference evidence="11" key="1">
    <citation type="journal article" date="2020" name="mSystems">
        <title>Genome- and Community-Level Interaction Insights into Carbon Utilization and Element Cycling Functions of Hydrothermarchaeota in Hydrothermal Sediment.</title>
        <authorList>
            <person name="Zhou Z."/>
            <person name="Liu Y."/>
            <person name="Xu W."/>
            <person name="Pan J."/>
            <person name="Luo Z.H."/>
            <person name="Li M."/>
        </authorList>
    </citation>
    <scope>NUCLEOTIDE SEQUENCE [LARGE SCALE GENOMIC DNA]</scope>
    <source>
        <strain evidence="11">SpSt-747</strain>
    </source>
</reference>
<dbReference type="CDD" id="cd04606">
    <property type="entry name" value="CBS_pair_Mg_transporter"/>
    <property type="match status" value="1"/>
</dbReference>
<dbReference type="Pfam" id="PF03448">
    <property type="entry name" value="MgtE_N"/>
    <property type="match status" value="1"/>
</dbReference>
<comment type="function">
    <text evidence="9">Acts as a magnesium transporter.</text>
</comment>
<dbReference type="SUPFAM" id="SSF54631">
    <property type="entry name" value="CBS-domain pair"/>
    <property type="match status" value="1"/>
</dbReference>
<dbReference type="InterPro" id="IPR006667">
    <property type="entry name" value="SLC41_membr_dom"/>
</dbReference>
<dbReference type="NCBIfam" id="TIGR00400">
    <property type="entry name" value="mgtE"/>
    <property type="match status" value="1"/>
</dbReference>
<dbReference type="Pfam" id="PF01769">
    <property type="entry name" value="MgtE"/>
    <property type="match status" value="1"/>
</dbReference>
<evidence type="ECO:0000256" key="2">
    <source>
        <dbReference type="ARBA" id="ARBA00009749"/>
    </source>
</evidence>
<organism evidence="11">
    <name type="scientific">Candidatus Caldatribacterium californiense</name>
    <dbReference type="NCBI Taxonomy" id="1454726"/>
    <lineage>
        <taxon>Bacteria</taxon>
        <taxon>Pseudomonadati</taxon>
        <taxon>Atribacterota</taxon>
        <taxon>Atribacteria</taxon>
        <taxon>Atribacterales</taxon>
        <taxon>Candidatus Caldatribacteriaceae</taxon>
        <taxon>Candidatus Caldatribacterium</taxon>
    </lineage>
</organism>
<dbReference type="InterPro" id="IPR000644">
    <property type="entry name" value="CBS_dom"/>
</dbReference>
<dbReference type="Gene3D" id="3.10.580.10">
    <property type="entry name" value="CBS-domain"/>
    <property type="match status" value="1"/>
</dbReference>
<evidence type="ECO:0000259" key="10">
    <source>
        <dbReference type="PROSITE" id="PS51371"/>
    </source>
</evidence>
<dbReference type="GO" id="GO:0005886">
    <property type="term" value="C:plasma membrane"/>
    <property type="evidence" value="ECO:0007669"/>
    <property type="project" value="UniProtKB-SubCell"/>
</dbReference>
<keyword evidence="3 9" id="KW-0813">Transport</keyword>
<accession>A0A7V4DD50</accession>
<evidence type="ECO:0000256" key="3">
    <source>
        <dbReference type="ARBA" id="ARBA00022448"/>
    </source>
</evidence>
<feature type="transmembrane region" description="Helical" evidence="9">
    <location>
        <begin position="391"/>
        <end position="414"/>
    </location>
</feature>
<keyword evidence="5 9" id="KW-0460">Magnesium</keyword>
<protein>
    <recommendedName>
        <fullName evidence="9">Magnesium transporter MgtE</fullName>
    </recommendedName>
</protein>
<comment type="subunit">
    <text evidence="9">Homodimer.</text>
</comment>
<dbReference type="SMART" id="SM00116">
    <property type="entry name" value="CBS"/>
    <property type="match status" value="1"/>
</dbReference>
<name>A0A7V4DD50_9BACT</name>
<comment type="similarity">
    <text evidence="2 9">Belongs to the SLC41A transporter family.</text>
</comment>
<keyword evidence="6 9" id="KW-1133">Transmembrane helix</keyword>
<dbReference type="InterPro" id="IPR006669">
    <property type="entry name" value="MgtE_transporter"/>
</dbReference>
<dbReference type="SUPFAM" id="SSF158791">
    <property type="entry name" value="MgtE N-terminal domain-like"/>
    <property type="match status" value="1"/>
</dbReference>
<comment type="caution">
    <text evidence="9">Lacks conserved residue(s) required for the propagation of feature annotation.</text>
</comment>
<evidence type="ECO:0000313" key="11">
    <source>
        <dbReference type="EMBL" id="HGI29998.1"/>
    </source>
</evidence>
<evidence type="ECO:0000256" key="9">
    <source>
        <dbReference type="RuleBase" id="RU362011"/>
    </source>
</evidence>
<proteinExistence type="inferred from homology"/>
<evidence type="ECO:0000256" key="5">
    <source>
        <dbReference type="ARBA" id="ARBA00022842"/>
    </source>
</evidence>
<keyword evidence="7 9" id="KW-0472">Membrane</keyword>
<dbReference type="PROSITE" id="PS51371">
    <property type="entry name" value="CBS"/>
    <property type="match status" value="2"/>
</dbReference>
<dbReference type="AlphaFoldDB" id="A0A7V4DD50"/>
<evidence type="ECO:0000256" key="7">
    <source>
        <dbReference type="ARBA" id="ARBA00023136"/>
    </source>
</evidence>
<dbReference type="GO" id="GO:0015095">
    <property type="term" value="F:magnesium ion transmembrane transporter activity"/>
    <property type="evidence" value="ECO:0007669"/>
    <property type="project" value="UniProtKB-UniRule"/>
</dbReference>
<dbReference type="SUPFAM" id="SSF161093">
    <property type="entry name" value="MgtE membrane domain-like"/>
    <property type="match status" value="1"/>
</dbReference>
<dbReference type="InterPro" id="IPR006668">
    <property type="entry name" value="Mg_transptr_MgtE_intracell_dom"/>
</dbReference>
<evidence type="ECO:0000256" key="6">
    <source>
        <dbReference type="ARBA" id="ARBA00022989"/>
    </source>
</evidence>
<keyword evidence="8" id="KW-0129">CBS domain</keyword>
<feature type="transmembrane region" description="Helical" evidence="9">
    <location>
        <begin position="356"/>
        <end position="385"/>
    </location>
</feature>
<dbReference type="PANTHER" id="PTHR43773">
    <property type="entry name" value="MAGNESIUM TRANSPORTER MGTE"/>
    <property type="match status" value="1"/>
</dbReference>
<dbReference type="InterPro" id="IPR038076">
    <property type="entry name" value="MgtE_N_sf"/>
</dbReference>
<feature type="domain" description="CBS" evidence="10">
    <location>
        <begin position="143"/>
        <end position="206"/>
    </location>
</feature>
<feature type="domain" description="CBS" evidence="10">
    <location>
        <begin position="207"/>
        <end position="263"/>
    </location>
</feature>
<dbReference type="Gene3D" id="1.25.60.10">
    <property type="entry name" value="MgtE N-terminal domain-like"/>
    <property type="match status" value="1"/>
</dbReference>
<feature type="transmembrane region" description="Helical" evidence="9">
    <location>
        <begin position="291"/>
        <end position="308"/>
    </location>
</feature>